<dbReference type="GeneID" id="37010943"/>
<dbReference type="Proteomes" id="UP000245942">
    <property type="component" value="Unassembled WGS sequence"/>
</dbReference>
<dbReference type="RefSeq" id="XP_025344843.1">
    <property type="nucleotide sequence ID" value="XM_025489209.1"/>
</dbReference>
<organism evidence="1 2">
    <name type="scientific">Pseudomicrostroma glucosiphilum</name>
    <dbReference type="NCBI Taxonomy" id="1684307"/>
    <lineage>
        <taxon>Eukaryota</taxon>
        <taxon>Fungi</taxon>
        <taxon>Dikarya</taxon>
        <taxon>Basidiomycota</taxon>
        <taxon>Ustilaginomycotina</taxon>
        <taxon>Exobasidiomycetes</taxon>
        <taxon>Microstromatales</taxon>
        <taxon>Microstromatales incertae sedis</taxon>
        <taxon>Pseudomicrostroma</taxon>
    </lineage>
</organism>
<dbReference type="AlphaFoldDB" id="A0A316TZI6"/>
<keyword evidence="2" id="KW-1185">Reference proteome</keyword>
<reference evidence="1 2" key="1">
    <citation type="journal article" date="2018" name="Mol. Biol. Evol.">
        <title>Broad Genomic Sampling Reveals a Smut Pathogenic Ancestry of the Fungal Clade Ustilaginomycotina.</title>
        <authorList>
            <person name="Kijpornyongpan T."/>
            <person name="Mondo S.J."/>
            <person name="Barry K."/>
            <person name="Sandor L."/>
            <person name="Lee J."/>
            <person name="Lipzen A."/>
            <person name="Pangilinan J."/>
            <person name="LaButti K."/>
            <person name="Hainaut M."/>
            <person name="Henrissat B."/>
            <person name="Grigoriev I.V."/>
            <person name="Spatafora J.W."/>
            <person name="Aime M.C."/>
        </authorList>
    </citation>
    <scope>NUCLEOTIDE SEQUENCE [LARGE SCALE GENOMIC DNA]</scope>
    <source>
        <strain evidence="1 2">MCA 4718</strain>
    </source>
</reference>
<protein>
    <submittedName>
        <fullName evidence="1">Uncharacterized protein</fullName>
    </submittedName>
</protein>
<accession>A0A316TZI6</accession>
<name>A0A316TZI6_9BASI</name>
<evidence type="ECO:0000313" key="2">
    <source>
        <dbReference type="Proteomes" id="UP000245942"/>
    </source>
</evidence>
<evidence type="ECO:0000313" key="1">
    <source>
        <dbReference type="EMBL" id="PWN17683.1"/>
    </source>
</evidence>
<sequence>MLHSSLGCSKPRTLFSGEAAHDVVLGHSDKGREFDRYRILAKHSLADRGSRRVLGPHHSLRPHSCAECSRMNCLNHSSPLHFTQTQQSLHIPYHQHNAPTLLAWASQYHKQWASASALRVQMGAEGALRPSKHTVHRHGRTRSSCSSFVKACASHRSRETLSGCLAAIKPPTTLDLEMDQASSDPLYAGREHMMLYSSQTIVQLSDSRSLLGYEAGCR</sequence>
<proteinExistence type="predicted"/>
<gene>
    <name evidence="1" type="ORF">BCV69DRAFT_128760</name>
</gene>
<dbReference type="EMBL" id="KZ819342">
    <property type="protein sequence ID" value="PWN17683.1"/>
    <property type="molecule type" value="Genomic_DNA"/>
</dbReference>